<dbReference type="SUPFAM" id="SSF47459">
    <property type="entry name" value="HLH, helix-loop-helix DNA-binding domain"/>
    <property type="match status" value="1"/>
</dbReference>
<reference evidence="6" key="1">
    <citation type="submission" date="2021-03" db="EMBL/GenBank/DDBJ databases">
        <authorList>
            <person name="Bekaert M."/>
        </authorList>
    </citation>
    <scope>NUCLEOTIDE SEQUENCE</scope>
</reference>
<dbReference type="PANTHER" id="PTHR10985">
    <property type="entry name" value="BASIC HELIX-LOOP-HELIX TRANSCRIPTION FACTOR, HES-RELATED"/>
    <property type="match status" value="1"/>
</dbReference>
<keyword evidence="3" id="KW-0804">Transcription</keyword>
<dbReference type="EMBL" id="CAJPWZ010001948">
    <property type="protein sequence ID" value="CAG2227091.1"/>
    <property type="molecule type" value="Genomic_DNA"/>
</dbReference>
<evidence type="ECO:0000256" key="3">
    <source>
        <dbReference type="ARBA" id="ARBA00023163"/>
    </source>
</evidence>
<protein>
    <recommendedName>
        <fullName evidence="5">BHLH domain-containing protein</fullName>
    </recommendedName>
</protein>
<dbReference type="InterPro" id="IPR050370">
    <property type="entry name" value="HES_HEY"/>
</dbReference>
<dbReference type="GO" id="GO:0005634">
    <property type="term" value="C:nucleus"/>
    <property type="evidence" value="ECO:0007669"/>
    <property type="project" value="UniProtKB-SubCell"/>
</dbReference>
<dbReference type="PROSITE" id="PS50888">
    <property type="entry name" value="BHLH"/>
    <property type="match status" value="1"/>
</dbReference>
<comment type="caution">
    <text evidence="6">The sequence shown here is derived from an EMBL/GenBank/DDBJ whole genome shotgun (WGS) entry which is preliminary data.</text>
</comment>
<dbReference type="Proteomes" id="UP000683360">
    <property type="component" value="Unassembled WGS sequence"/>
</dbReference>
<sequence length="200" mass="23260">MWLKIFKSRVKSVPEEDFIPTRKHIAERQRRARINHLLEQLEILISPGDSDGSPVKLEKAEVLERTVEYIKRLKTGSADTTSTYLFGYMKCLDTIGRYLDDAHIPQSILYNIQSYLLSNVNTRNHSPPETNNDDDVYGCMNQQTRDEEQQMHVGIDKDISSSVIEVFCKTEDEDTDNRPTASDWYPGNHIINNEEVWRPW</sequence>
<dbReference type="OrthoDB" id="6063063at2759"/>
<evidence type="ECO:0000313" key="7">
    <source>
        <dbReference type="Proteomes" id="UP000683360"/>
    </source>
</evidence>
<evidence type="ECO:0000313" key="6">
    <source>
        <dbReference type="EMBL" id="CAG2227091.1"/>
    </source>
</evidence>
<dbReference type="InterPro" id="IPR011598">
    <property type="entry name" value="bHLH_dom"/>
</dbReference>
<dbReference type="CDD" id="cd11410">
    <property type="entry name" value="bHLH_O_HES"/>
    <property type="match status" value="1"/>
</dbReference>
<dbReference type="SMART" id="SM00353">
    <property type="entry name" value="HLH"/>
    <property type="match status" value="1"/>
</dbReference>
<keyword evidence="2" id="KW-0805">Transcription regulation</keyword>
<dbReference type="Pfam" id="PF00010">
    <property type="entry name" value="HLH"/>
    <property type="match status" value="1"/>
</dbReference>
<evidence type="ECO:0000256" key="4">
    <source>
        <dbReference type="ARBA" id="ARBA00023242"/>
    </source>
</evidence>
<evidence type="ECO:0000256" key="2">
    <source>
        <dbReference type="ARBA" id="ARBA00023015"/>
    </source>
</evidence>
<keyword evidence="7" id="KW-1185">Reference proteome</keyword>
<gene>
    <name evidence="6" type="ORF">MEDL_40103</name>
</gene>
<keyword evidence="4" id="KW-0539">Nucleus</keyword>
<evidence type="ECO:0000256" key="1">
    <source>
        <dbReference type="ARBA" id="ARBA00004123"/>
    </source>
</evidence>
<accession>A0A8S3SZK7</accession>
<name>A0A8S3SZK7_MYTED</name>
<evidence type="ECO:0000259" key="5">
    <source>
        <dbReference type="PROSITE" id="PS50888"/>
    </source>
</evidence>
<organism evidence="6 7">
    <name type="scientific">Mytilus edulis</name>
    <name type="common">Blue mussel</name>
    <dbReference type="NCBI Taxonomy" id="6550"/>
    <lineage>
        <taxon>Eukaryota</taxon>
        <taxon>Metazoa</taxon>
        <taxon>Spiralia</taxon>
        <taxon>Lophotrochozoa</taxon>
        <taxon>Mollusca</taxon>
        <taxon>Bivalvia</taxon>
        <taxon>Autobranchia</taxon>
        <taxon>Pteriomorphia</taxon>
        <taxon>Mytilida</taxon>
        <taxon>Mytiloidea</taxon>
        <taxon>Mytilidae</taxon>
        <taxon>Mytilinae</taxon>
        <taxon>Mytilus</taxon>
    </lineage>
</organism>
<proteinExistence type="predicted"/>
<dbReference type="GO" id="GO:0046983">
    <property type="term" value="F:protein dimerization activity"/>
    <property type="evidence" value="ECO:0007669"/>
    <property type="project" value="InterPro"/>
</dbReference>
<comment type="subcellular location">
    <subcellularLocation>
        <location evidence="1">Nucleus</location>
    </subcellularLocation>
</comment>
<dbReference type="Gene3D" id="4.10.280.10">
    <property type="entry name" value="Helix-loop-helix DNA-binding domain"/>
    <property type="match status" value="1"/>
</dbReference>
<dbReference type="InterPro" id="IPR036638">
    <property type="entry name" value="HLH_DNA-bd_sf"/>
</dbReference>
<dbReference type="AlphaFoldDB" id="A0A8S3SZK7"/>
<feature type="domain" description="BHLH" evidence="5">
    <location>
        <begin position="18"/>
        <end position="73"/>
    </location>
</feature>